<keyword evidence="2" id="KW-0812">Transmembrane</keyword>
<proteinExistence type="predicted"/>
<organism evidence="3 4">
    <name type="scientific">Stachybotrys elegans</name>
    <dbReference type="NCBI Taxonomy" id="80388"/>
    <lineage>
        <taxon>Eukaryota</taxon>
        <taxon>Fungi</taxon>
        <taxon>Dikarya</taxon>
        <taxon>Ascomycota</taxon>
        <taxon>Pezizomycotina</taxon>
        <taxon>Sordariomycetes</taxon>
        <taxon>Hypocreomycetidae</taxon>
        <taxon>Hypocreales</taxon>
        <taxon>Stachybotryaceae</taxon>
        <taxon>Stachybotrys</taxon>
    </lineage>
</organism>
<keyword evidence="2" id="KW-0472">Membrane</keyword>
<dbReference type="Proteomes" id="UP000813444">
    <property type="component" value="Unassembled WGS sequence"/>
</dbReference>
<comment type="caution">
    <text evidence="3">The sequence shown here is derived from an EMBL/GenBank/DDBJ whole genome shotgun (WGS) entry which is preliminary data.</text>
</comment>
<accession>A0A8K0WX24</accession>
<gene>
    <name evidence="3" type="ORF">B0I35DRAFT_27015</name>
</gene>
<keyword evidence="2" id="KW-1133">Transmembrane helix</keyword>
<name>A0A8K0WX24_9HYPO</name>
<feature type="transmembrane region" description="Helical" evidence="2">
    <location>
        <begin position="54"/>
        <end position="74"/>
    </location>
</feature>
<keyword evidence="4" id="KW-1185">Reference proteome</keyword>
<evidence type="ECO:0000313" key="4">
    <source>
        <dbReference type="Proteomes" id="UP000813444"/>
    </source>
</evidence>
<evidence type="ECO:0000313" key="3">
    <source>
        <dbReference type="EMBL" id="KAH7328785.1"/>
    </source>
</evidence>
<feature type="transmembrane region" description="Helical" evidence="2">
    <location>
        <begin position="21"/>
        <end position="42"/>
    </location>
</feature>
<reference evidence="3" key="1">
    <citation type="journal article" date="2021" name="Nat. Commun.">
        <title>Genetic determinants of endophytism in the Arabidopsis root mycobiome.</title>
        <authorList>
            <person name="Mesny F."/>
            <person name="Miyauchi S."/>
            <person name="Thiergart T."/>
            <person name="Pickel B."/>
            <person name="Atanasova L."/>
            <person name="Karlsson M."/>
            <person name="Huettel B."/>
            <person name="Barry K.W."/>
            <person name="Haridas S."/>
            <person name="Chen C."/>
            <person name="Bauer D."/>
            <person name="Andreopoulos W."/>
            <person name="Pangilinan J."/>
            <person name="LaButti K."/>
            <person name="Riley R."/>
            <person name="Lipzen A."/>
            <person name="Clum A."/>
            <person name="Drula E."/>
            <person name="Henrissat B."/>
            <person name="Kohler A."/>
            <person name="Grigoriev I.V."/>
            <person name="Martin F.M."/>
            <person name="Hacquard S."/>
        </authorList>
    </citation>
    <scope>NUCLEOTIDE SEQUENCE</scope>
    <source>
        <strain evidence="3">MPI-CAGE-CH-0235</strain>
    </source>
</reference>
<evidence type="ECO:0000256" key="2">
    <source>
        <dbReference type="SAM" id="Phobius"/>
    </source>
</evidence>
<protein>
    <submittedName>
        <fullName evidence="3">Uncharacterized protein</fullName>
    </submittedName>
</protein>
<dbReference type="EMBL" id="JAGPNK010000001">
    <property type="protein sequence ID" value="KAH7328785.1"/>
    <property type="molecule type" value="Genomic_DNA"/>
</dbReference>
<dbReference type="AlphaFoldDB" id="A0A8K0WX24"/>
<sequence>MRPRRYVDYQARCPIGCRCDDILIIVAFILVPFQLVLPRGGVREQGKRQPGQSWWLFFLFLFFSFFSFFAPSPLAQSIRDSSNFDLWQGIQSTLRTAARGFSKITYPCRTGTDGACRSIMELQGPDSFGADAPASPALPAMDGSEWIRSAARPARANPELAMARGEVSGRTELAPAWPFSPSFLENHLSGDSGRGDGPQTFAADGRQPMWAHQRYPSH</sequence>
<feature type="region of interest" description="Disordered" evidence="1">
    <location>
        <begin position="185"/>
        <end position="218"/>
    </location>
</feature>
<evidence type="ECO:0000256" key="1">
    <source>
        <dbReference type="SAM" id="MobiDB-lite"/>
    </source>
</evidence>